<dbReference type="InterPro" id="IPR001810">
    <property type="entry name" value="F-box_dom"/>
</dbReference>
<protein>
    <recommendedName>
        <fullName evidence="1">F-box domain-containing protein</fullName>
    </recommendedName>
</protein>
<feature type="domain" description="F-box" evidence="1">
    <location>
        <begin position="1"/>
        <end position="48"/>
    </location>
</feature>
<dbReference type="Proteomes" id="UP000815677">
    <property type="component" value="Unassembled WGS sequence"/>
</dbReference>
<evidence type="ECO:0000259" key="1">
    <source>
        <dbReference type="PROSITE" id="PS50181"/>
    </source>
</evidence>
<evidence type="ECO:0000313" key="2">
    <source>
        <dbReference type="EMBL" id="GAT59306.1"/>
    </source>
</evidence>
<sequence length="508" mass="57452">MPLLELPTEVLLRILQYLTDYEHKRLLKSRPINRQFTALLRVFLFRRFVFLPHMVATNKNGQIVPWPKSTGSEPGQRELQQQRLEFWASDAMGPNLRQCVVSPRTYFVPASGGLLKPSSLAVADNPPDLLLLTFFDHVAAGAFTNLAHLKMHMIQLSMARLEILASVPTHLDVDVMYCPIDDFDDMTPATDGPRFLGARLFVGAYTSSPSPFPPWLSMWEPGALRKLTICAFIELRWDIEEESGSDTWLEDVSQLKRFPHLAELELVVYRGEANLDKALTYETTNNIVSTNLDDTQLDGADIPSLAKLRLPAALLPLFWRERSTFGLKSLVVDNSNRITFLDAVRRAPAPSWASALTHLDFTFRCNRFDEDDSDARDQEADDVFAPSNLGEIFRTFPALESLKLLVRSTITCTTINDTILDFFRGMPSLGIFAPAIRHMDINWRLCYLNAAEKDPGLSAARDDVYEIGEKVVASFPRLESVSMVGSSQFEYRWQEDARAVCYVYRTSG</sequence>
<gene>
    <name evidence="2" type="ORF">MCHLO_15618</name>
</gene>
<name>A0ABQ0MAX7_MYCCL</name>
<reference evidence="2" key="1">
    <citation type="submission" date="2014-09" db="EMBL/GenBank/DDBJ databases">
        <title>Genome sequence of the luminous mushroom Mycena chlorophos for searching fungal bioluminescence genes.</title>
        <authorList>
            <person name="Tanaka Y."/>
            <person name="Kasuga D."/>
            <person name="Oba Y."/>
            <person name="Hase S."/>
            <person name="Sato K."/>
            <person name="Oba Y."/>
            <person name="Sakakibara Y."/>
        </authorList>
    </citation>
    <scope>NUCLEOTIDE SEQUENCE</scope>
</reference>
<evidence type="ECO:0000313" key="3">
    <source>
        <dbReference type="Proteomes" id="UP000815677"/>
    </source>
</evidence>
<proteinExistence type="predicted"/>
<dbReference type="EMBL" id="DF849846">
    <property type="protein sequence ID" value="GAT59306.1"/>
    <property type="molecule type" value="Genomic_DNA"/>
</dbReference>
<accession>A0ABQ0MAX7</accession>
<keyword evidence="3" id="KW-1185">Reference proteome</keyword>
<dbReference type="PROSITE" id="PS50181">
    <property type="entry name" value="FBOX"/>
    <property type="match status" value="1"/>
</dbReference>
<organism evidence="2 3">
    <name type="scientific">Mycena chlorophos</name>
    <name type="common">Agaric fungus</name>
    <name type="synonym">Agaricus chlorophos</name>
    <dbReference type="NCBI Taxonomy" id="658473"/>
    <lineage>
        <taxon>Eukaryota</taxon>
        <taxon>Fungi</taxon>
        <taxon>Dikarya</taxon>
        <taxon>Basidiomycota</taxon>
        <taxon>Agaricomycotina</taxon>
        <taxon>Agaricomycetes</taxon>
        <taxon>Agaricomycetidae</taxon>
        <taxon>Agaricales</taxon>
        <taxon>Marasmiineae</taxon>
        <taxon>Mycenaceae</taxon>
        <taxon>Mycena</taxon>
    </lineage>
</organism>